<dbReference type="EMBL" id="HE965803">
    <property type="protein sequence ID" value="CCJ49554.1"/>
    <property type="molecule type" value="Genomic_DNA"/>
</dbReference>
<dbReference type="Pfam" id="PF13744">
    <property type="entry name" value="HTH_37"/>
    <property type="match status" value="1"/>
</dbReference>
<feature type="domain" description="HigA2-like helix-turn-helix" evidence="1">
    <location>
        <begin position="93"/>
        <end position="163"/>
    </location>
</feature>
<dbReference type="HOGENOM" id="CLU_134884_0_0_4"/>
<proteinExistence type="predicted"/>
<accession>K0MHW9</accession>
<name>K0MHW9_BORPB</name>
<dbReference type="Proteomes" id="UP000008035">
    <property type="component" value="Chromosome"/>
</dbReference>
<dbReference type="InterPro" id="IPR010982">
    <property type="entry name" value="Lambda_DNA-bd_dom_sf"/>
</dbReference>
<organism evidence="2 3">
    <name type="scientific">Bordetella parapertussis (strain Bpp5)</name>
    <dbReference type="NCBI Taxonomy" id="1208660"/>
    <lineage>
        <taxon>Bacteria</taxon>
        <taxon>Pseudomonadati</taxon>
        <taxon>Pseudomonadota</taxon>
        <taxon>Betaproteobacteria</taxon>
        <taxon>Burkholderiales</taxon>
        <taxon>Alcaligenaceae</taxon>
        <taxon>Bordetella</taxon>
    </lineage>
</organism>
<sequence>MVYAKKVSACLFPEKTRNVVPLALHSRALCGLIWMRRARQISVRCAMGRKETEEAVADSRANRVSGRFTTVAELLADLNADDTPNIQQGSANVYADLGYPDAGETLVKTRLVTKIGEAIKARQLSAEQAATLLGLTPAALHELLTGRFRSQSVNDLERLASMLDEASR</sequence>
<dbReference type="InterPro" id="IPR039554">
    <property type="entry name" value="HigA2-like_HTH"/>
</dbReference>
<reference evidence="2 3" key="1">
    <citation type="journal article" date="2012" name="BMC Genomics">
        <title>Comparative genomics of the classical Bordetella subspecies: the evolution and exchange of virulence-associated diversity amongst closely related pathogens.</title>
        <authorList>
            <person name="Park J."/>
            <person name="Zhang Y."/>
            <person name="Buboltz A.M."/>
            <person name="Zhang X."/>
            <person name="Schuster S.C."/>
            <person name="Ahuja U."/>
            <person name="Liu M."/>
            <person name="Miller J.F."/>
            <person name="Sebaihia M."/>
            <person name="Bentley S.D."/>
            <person name="Parkhill J."/>
            <person name="Harvill E.T."/>
        </authorList>
    </citation>
    <scope>NUCLEOTIDE SEQUENCE [LARGE SCALE GENOMIC DNA]</scope>
    <source>
        <strain evidence="2 3">Bpp5</strain>
    </source>
</reference>
<dbReference type="GO" id="GO:0003677">
    <property type="term" value="F:DNA binding"/>
    <property type="evidence" value="ECO:0007669"/>
    <property type="project" value="InterPro"/>
</dbReference>
<evidence type="ECO:0000313" key="3">
    <source>
        <dbReference type="Proteomes" id="UP000008035"/>
    </source>
</evidence>
<evidence type="ECO:0000313" key="2">
    <source>
        <dbReference type="EMBL" id="CCJ49554.1"/>
    </source>
</evidence>
<gene>
    <name evidence="2" type="ordered locus">BN117_2221</name>
</gene>
<dbReference type="KEGG" id="bpar:BN117_2221"/>
<evidence type="ECO:0000259" key="1">
    <source>
        <dbReference type="Pfam" id="PF13744"/>
    </source>
</evidence>
<dbReference type="SUPFAM" id="SSF47413">
    <property type="entry name" value="lambda repressor-like DNA-binding domains"/>
    <property type="match status" value="1"/>
</dbReference>
<dbReference type="Gene3D" id="1.10.260.40">
    <property type="entry name" value="lambda repressor-like DNA-binding domains"/>
    <property type="match status" value="1"/>
</dbReference>
<dbReference type="AlphaFoldDB" id="K0MHW9"/>
<protein>
    <submittedName>
        <fullName evidence="2">XRE family transcriptional regulator</fullName>
    </submittedName>
</protein>